<dbReference type="PANTHER" id="PTHR30543">
    <property type="entry name" value="CHROMATE REDUCTASE"/>
    <property type="match status" value="1"/>
</dbReference>
<organism evidence="3 4">
    <name type="scientific">Fictibacillus barbaricus</name>
    <dbReference type="NCBI Taxonomy" id="182136"/>
    <lineage>
        <taxon>Bacteria</taxon>
        <taxon>Bacillati</taxon>
        <taxon>Bacillota</taxon>
        <taxon>Bacilli</taxon>
        <taxon>Bacillales</taxon>
        <taxon>Fictibacillaceae</taxon>
        <taxon>Fictibacillus</taxon>
    </lineage>
</organism>
<dbReference type="Gene3D" id="3.40.50.360">
    <property type="match status" value="1"/>
</dbReference>
<name>A0ABU1U489_9BACL</name>
<dbReference type="InterPro" id="IPR005025">
    <property type="entry name" value="FMN_Rdtase-like_dom"/>
</dbReference>
<dbReference type="PANTHER" id="PTHR30543:SF21">
    <property type="entry name" value="NAD(P)H-DEPENDENT FMN REDUCTASE LOT6"/>
    <property type="match status" value="1"/>
</dbReference>
<accession>A0ABU1U489</accession>
<dbReference type="Pfam" id="PF03358">
    <property type="entry name" value="FMN_red"/>
    <property type="match status" value="1"/>
</dbReference>
<dbReference type="Proteomes" id="UP001258181">
    <property type="component" value="Unassembled WGS sequence"/>
</dbReference>
<evidence type="ECO:0000313" key="4">
    <source>
        <dbReference type="Proteomes" id="UP001258181"/>
    </source>
</evidence>
<dbReference type="EC" id="1.7.1.6" evidence="3"/>
<evidence type="ECO:0000313" key="3">
    <source>
        <dbReference type="EMBL" id="MDR7074221.1"/>
    </source>
</evidence>
<dbReference type="EMBL" id="JAVDWA010000006">
    <property type="protein sequence ID" value="MDR7074221.1"/>
    <property type="molecule type" value="Genomic_DNA"/>
</dbReference>
<proteinExistence type="inferred from homology"/>
<dbReference type="GO" id="GO:0050446">
    <property type="term" value="F:azobenzene reductase (NADP+) activity"/>
    <property type="evidence" value="ECO:0007669"/>
    <property type="project" value="UniProtKB-EC"/>
</dbReference>
<evidence type="ECO:0000256" key="1">
    <source>
        <dbReference type="ARBA" id="ARBA00009428"/>
    </source>
</evidence>
<comment type="caution">
    <text evidence="3">The sequence shown here is derived from an EMBL/GenBank/DDBJ whole genome shotgun (WGS) entry which is preliminary data.</text>
</comment>
<keyword evidence="4" id="KW-1185">Reference proteome</keyword>
<comment type="similarity">
    <text evidence="1">Belongs to the azoreductase type 2 family.</text>
</comment>
<evidence type="ECO:0000259" key="2">
    <source>
        <dbReference type="Pfam" id="PF03358"/>
    </source>
</evidence>
<sequence>MRIALVCGSVREVSSTRSLLKQLEKFLDDVQEVKVDFFDLKETPLPIFDGSLENRKQAESFVERMNLADCLIVASPEYHNSFSGVLKNAFDFVSGEQIKGKPIGIIATSGGGKGGINCLNSMRTFLRGLYGMVLAEQIVVDGVFFEDGRCINVDLLEKINDLTNEVIDFANMLQLRKNRPDLFEKTEQENNICI</sequence>
<dbReference type="InterPro" id="IPR029039">
    <property type="entry name" value="Flavoprotein-like_sf"/>
</dbReference>
<keyword evidence="3" id="KW-0560">Oxidoreductase</keyword>
<dbReference type="InterPro" id="IPR050712">
    <property type="entry name" value="NAD(P)H-dep_reductase"/>
</dbReference>
<reference evidence="3 4" key="1">
    <citation type="submission" date="2023-07" db="EMBL/GenBank/DDBJ databases">
        <title>Sorghum-associated microbial communities from plants grown in Nebraska, USA.</title>
        <authorList>
            <person name="Schachtman D."/>
        </authorList>
    </citation>
    <scope>NUCLEOTIDE SEQUENCE [LARGE SCALE GENOMIC DNA]</scope>
    <source>
        <strain evidence="3 4">BE211</strain>
    </source>
</reference>
<gene>
    <name evidence="3" type="ORF">J2X07_003216</name>
</gene>
<protein>
    <submittedName>
        <fullName evidence="3">Azobenzene reductase</fullName>
        <ecNumber evidence="3">1.7.1.6</ecNumber>
    </submittedName>
</protein>
<dbReference type="RefSeq" id="WP_310260797.1">
    <property type="nucleotide sequence ID" value="NZ_JAVDWA010000006.1"/>
</dbReference>
<dbReference type="SUPFAM" id="SSF52218">
    <property type="entry name" value="Flavoproteins"/>
    <property type="match status" value="1"/>
</dbReference>
<feature type="domain" description="NADPH-dependent FMN reductase-like" evidence="2">
    <location>
        <begin position="1"/>
        <end position="140"/>
    </location>
</feature>